<proteinExistence type="inferred from homology"/>
<dbReference type="Proteomes" id="UP000823775">
    <property type="component" value="Unassembled WGS sequence"/>
</dbReference>
<reference evidence="2 3" key="1">
    <citation type="journal article" date="2021" name="BMC Genomics">
        <title>Datura genome reveals duplications of psychoactive alkaloid biosynthetic genes and high mutation rate following tissue culture.</title>
        <authorList>
            <person name="Rajewski A."/>
            <person name="Carter-House D."/>
            <person name="Stajich J."/>
            <person name="Litt A."/>
        </authorList>
    </citation>
    <scope>NUCLEOTIDE SEQUENCE [LARGE SCALE GENOMIC DNA]</scope>
    <source>
        <strain evidence="2">AR-01</strain>
    </source>
</reference>
<dbReference type="EMBL" id="JACEIK010003100">
    <property type="protein sequence ID" value="MCD9640313.1"/>
    <property type="molecule type" value="Genomic_DNA"/>
</dbReference>
<dbReference type="PANTHER" id="PTHR12000:SF50">
    <property type="entry name" value="VACUOLAR-PROCESSING ENZYME GAMMA-ISOZYME"/>
    <property type="match status" value="1"/>
</dbReference>
<keyword evidence="3" id="KW-1185">Reference proteome</keyword>
<evidence type="ECO:0000313" key="3">
    <source>
        <dbReference type="Proteomes" id="UP000823775"/>
    </source>
</evidence>
<gene>
    <name evidence="2" type="ORF">HAX54_025588</name>
</gene>
<dbReference type="Gene3D" id="3.40.50.1460">
    <property type="match status" value="1"/>
</dbReference>
<comment type="caution">
    <text evidence="2">The sequence shown here is derived from an EMBL/GenBank/DDBJ whole genome shotgun (WGS) entry which is preliminary data.</text>
</comment>
<evidence type="ECO:0000256" key="1">
    <source>
        <dbReference type="ARBA" id="ARBA00009941"/>
    </source>
</evidence>
<organism evidence="2 3">
    <name type="scientific">Datura stramonium</name>
    <name type="common">Jimsonweed</name>
    <name type="synonym">Common thornapple</name>
    <dbReference type="NCBI Taxonomy" id="4076"/>
    <lineage>
        <taxon>Eukaryota</taxon>
        <taxon>Viridiplantae</taxon>
        <taxon>Streptophyta</taxon>
        <taxon>Embryophyta</taxon>
        <taxon>Tracheophyta</taxon>
        <taxon>Spermatophyta</taxon>
        <taxon>Magnoliopsida</taxon>
        <taxon>eudicotyledons</taxon>
        <taxon>Gunneridae</taxon>
        <taxon>Pentapetalae</taxon>
        <taxon>asterids</taxon>
        <taxon>lamiids</taxon>
        <taxon>Solanales</taxon>
        <taxon>Solanaceae</taxon>
        <taxon>Solanoideae</taxon>
        <taxon>Datureae</taxon>
        <taxon>Datura</taxon>
    </lineage>
</organism>
<dbReference type="InterPro" id="IPR001096">
    <property type="entry name" value="Peptidase_C13"/>
</dbReference>
<dbReference type="PANTHER" id="PTHR12000">
    <property type="entry name" value="HEMOGLOBINASE FAMILY MEMBER"/>
    <property type="match status" value="1"/>
</dbReference>
<name>A0ABS8V214_DATST</name>
<protein>
    <submittedName>
        <fullName evidence="2">Uncharacterized protein</fullName>
    </submittedName>
</protein>
<comment type="similarity">
    <text evidence="1">Belongs to the peptidase C13 family.</text>
</comment>
<sequence length="219" mass="24794">MPFKIILCSYISTTGFLQVKRRTANGNSAYGSHVMQFGDLHLTMDSLFNYMGTNPANDNSTYVDDNSLWASSKPVNQRDADLLHFWDKLVSGRDDFMIKVRLYRMWDTINPNKNGELITVEMIFIDVKNFKVVEATGAYKPVENSLTFIFTTSTVINNLSEDIVHIPINGFQFIKPAIIDSMVNNDKVLSDVVGCLYEIGGMENPGSTWKKRDIEIITD</sequence>
<evidence type="ECO:0000313" key="2">
    <source>
        <dbReference type="EMBL" id="MCD9640313.1"/>
    </source>
</evidence>
<accession>A0ABS8V214</accession>